<dbReference type="OrthoDB" id="9768467at2"/>
<proteinExistence type="predicted"/>
<name>A0A1H6WDM8_9BACT</name>
<dbReference type="PANTHER" id="PTHR42990:SF1">
    <property type="entry name" value="AAA+ ATPASE DOMAIN-CONTAINING PROTEIN"/>
    <property type="match status" value="1"/>
</dbReference>
<dbReference type="InterPro" id="IPR027417">
    <property type="entry name" value="P-loop_NTPase"/>
</dbReference>
<evidence type="ECO:0000259" key="1">
    <source>
        <dbReference type="SMART" id="SM00382"/>
    </source>
</evidence>
<dbReference type="SUPFAM" id="SSF52540">
    <property type="entry name" value="P-loop containing nucleoside triphosphate hydrolases"/>
    <property type="match status" value="1"/>
</dbReference>
<dbReference type="Pfam" id="PF13173">
    <property type="entry name" value="AAA_14"/>
    <property type="match status" value="1"/>
</dbReference>
<dbReference type="Gene3D" id="3.40.50.300">
    <property type="entry name" value="P-loop containing nucleotide triphosphate hydrolases"/>
    <property type="match status" value="1"/>
</dbReference>
<dbReference type="InterPro" id="IPR003593">
    <property type="entry name" value="AAA+_ATPase"/>
</dbReference>
<organism evidence="2 3">
    <name type="scientific">Cyclobacterium xiamenense</name>
    <dbReference type="NCBI Taxonomy" id="1297121"/>
    <lineage>
        <taxon>Bacteria</taxon>
        <taxon>Pseudomonadati</taxon>
        <taxon>Bacteroidota</taxon>
        <taxon>Cytophagia</taxon>
        <taxon>Cytophagales</taxon>
        <taxon>Cyclobacteriaceae</taxon>
        <taxon>Cyclobacterium</taxon>
    </lineage>
</organism>
<dbReference type="EMBL" id="FNZH01000002">
    <property type="protein sequence ID" value="SEJ15129.1"/>
    <property type="molecule type" value="Genomic_DNA"/>
</dbReference>
<dbReference type="SMART" id="SM00382">
    <property type="entry name" value="AAA"/>
    <property type="match status" value="1"/>
</dbReference>
<keyword evidence="3" id="KW-1185">Reference proteome</keyword>
<gene>
    <name evidence="2" type="ORF">SAMN05192553_102642</name>
</gene>
<sequence length="398" mass="45849">MEVLYAFHDNLIKQINNGFFRFLMQTINWEQRMLAIKGPRGSGKTTLILQYIRYHLKQPREKVLYITADYYWFYTHNLVETADEFYKNGGRFLFIDEVHKYPNWSRELKNIYDGYPDLRVVFSSSSALDIYRGDADLSRRVISYDLPGLSFREFLNLEANLKISAIPWHDLISRPNELARDIVNDIQPLPFFKQYLRHGYFPYFKESIPEELPLRLNQTINTVVETDLAFIQGYSQGTAFKVKKLLGVLAESVPFKPNISALARKLDVSRETVYAWLVHLNKARMLNLLLSKGKGVSTLQKPEKVYLENTNLAFAMKTHPDLGAIRETFLLNQLINANLPVTLPQSGDFFASGIHIEVGGKNKKATQVKTEPSFLVAADDIEIGFGTKVPLWLFGFLY</sequence>
<dbReference type="PANTHER" id="PTHR42990">
    <property type="entry name" value="ATPASE"/>
    <property type="match status" value="1"/>
</dbReference>
<dbReference type="InterPro" id="IPR041682">
    <property type="entry name" value="AAA_14"/>
</dbReference>
<dbReference type="Proteomes" id="UP000199403">
    <property type="component" value="Unassembled WGS sequence"/>
</dbReference>
<accession>A0A1H6WDM8</accession>
<evidence type="ECO:0000313" key="2">
    <source>
        <dbReference type="EMBL" id="SEJ15129.1"/>
    </source>
</evidence>
<evidence type="ECO:0000313" key="3">
    <source>
        <dbReference type="Proteomes" id="UP000199403"/>
    </source>
</evidence>
<protein>
    <recommendedName>
        <fullName evidence="1">AAA+ ATPase domain-containing protein</fullName>
    </recommendedName>
</protein>
<dbReference type="AlphaFoldDB" id="A0A1H6WDM8"/>
<reference evidence="3" key="1">
    <citation type="submission" date="2016-10" db="EMBL/GenBank/DDBJ databases">
        <authorList>
            <person name="Varghese N."/>
            <person name="Submissions S."/>
        </authorList>
    </citation>
    <scope>NUCLEOTIDE SEQUENCE [LARGE SCALE GENOMIC DNA]</scope>
    <source>
        <strain evidence="3">IBRC-M 10761</strain>
    </source>
</reference>
<feature type="domain" description="AAA+ ATPase" evidence="1">
    <location>
        <begin position="30"/>
        <end position="148"/>
    </location>
</feature>
<dbReference type="STRING" id="1416801.SAMN05192553_102642"/>